<keyword evidence="1" id="KW-0472">Membrane</keyword>
<keyword evidence="3" id="KW-1185">Reference proteome</keyword>
<name>A0ABY7RWK3_9FLAO</name>
<evidence type="ECO:0000313" key="2">
    <source>
        <dbReference type="EMBL" id="WCO01529.1"/>
    </source>
</evidence>
<evidence type="ECO:0000313" key="3">
    <source>
        <dbReference type="Proteomes" id="UP001202717"/>
    </source>
</evidence>
<dbReference type="Proteomes" id="UP001202717">
    <property type="component" value="Chromosome"/>
</dbReference>
<gene>
    <name evidence="2" type="ORF">MUN68_015865</name>
</gene>
<accession>A0ABY7RWK3</accession>
<evidence type="ECO:0000256" key="1">
    <source>
        <dbReference type="SAM" id="Phobius"/>
    </source>
</evidence>
<reference evidence="2 3" key="1">
    <citation type="submission" date="2023-01" db="EMBL/GenBank/DDBJ databases">
        <title>Psychroserpens ponticola sp. nov., isolated from seawater.</title>
        <authorList>
            <person name="Kristyanto S."/>
            <person name="Jung J."/>
            <person name="Kim J.M."/>
            <person name="Jeon C.O."/>
        </authorList>
    </citation>
    <scope>NUCLEOTIDE SEQUENCE [LARGE SCALE GENOMIC DNA]</scope>
    <source>
        <strain evidence="2 3">MSW6</strain>
    </source>
</reference>
<evidence type="ECO:0008006" key="4">
    <source>
        <dbReference type="Google" id="ProtNLM"/>
    </source>
</evidence>
<feature type="transmembrane region" description="Helical" evidence="1">
    <location>
        <begin position="63"/>
        <end position="80"/>
    </location>
</feature>
<dbReference type="RefSeq" id="WP_249993109.1">
    <property type="nucleotide sequence ID" value="NZ_CP116221.1"/>
</dbReference>
<organism evidence="2 3">
    <name type="scientific">Psychroserpens ponticola</name>
    <dbReference type="NCBI Taxonomy" id="2932268"/>
    <lineage>
        <taxon>Bacteria</taxon>
        <taxon>Pseudomonadati</taxon>
        <taxon>Bacteroidota</taxon>
        <taxon>Flavobacteriia</taxon>
        <taxon>Flavobacteriales</taxon>
        <taxon>Flavobacteriaceae</taxon>
        <taxon>Psychroserpens</taxon>
    </lineage>
</organism>
<protein>
    <recommendedName>
        <fullName evidence="4">DUF4271 domain-containing protein</fullName>
    </recommendedName>
</protein>
<keyword evidence="1" id="KW-1133">Transmembrane helix</keyword>
<feature type="transmembrane region" description="Helical" evidence="1">
    <location>
        <begin position="26"/>
        <end position="51"/>
    </location>
</feature>
<feature type="transmembrane region" description="Helical" evidence="1">
    <location>
        <begin position="101"/>
        <end position="122"/>
    </location>
</feature>
<keyword evidence="1" id="KW-0812">Transmembrane</keyword>
<proteinExistence type="predicted"/>
<dbReference type="EMBL" id="CP116221">
    <property type="protein sequence ID" value="WCO01529.1"/>
    <property type="molecule type" value="Genomic_DNA"/>
</dbReference>
<sequence length="125" mass="14454">MTIFDIFFFNVFSYYKARFKKQANTIAVLYISTLQIALVFLLGSFFAVFLSQMNVNTMSSSKAWTLFIIASIFIYFKNWIQYGGKKRKVLNAKTSKNKSKLYPIWLLWLLPIASIGLSIIILQAL</sequence>